<evidence type="ECO:0000313" key="1">
    <source>
        <dbReference type="EMBL" id="MCI32615.1"/>
    </source>
</evidence>
<protein>
    <submittedName>
        <fullName evidence="1">Uncharacterized protein</fullName>
    </submittedName>
</protein>
<dbReference type="EMBL" id="LXQA010197272">
    <property type="protein sequence ID" value="MCI32615.1"/>
    <property type="molecule type" value="Genomic_DNA"/>
</dbReference>
<organism evidence="1 2">
    <name type="scientific">Trifolium medium</name>
    <dbReference type="NCBI Taxonomy" id="97028"/>
    <lineage>
        <taxon>Eukaryota</taxon>
        <taxon>Viridiplantae</taxon>
        <taxon>Streptophyta</taxon>
        <taxon>Embryophyta</taxon>
        <taxon>Tracheophyta</taxon>
        <taxon>Spermatophyta</taxon>
        <taxon>Magnoliopsida</taxon>
        <taxon>eudicotyledons</taxon>
        <taxon>Gunneridae</taxon>
        <taxon>Pentapetalae</taxon>
        <taxon>rosids</taxon>
        <taxon>fabids</taxon>
        <taxon>Fabales</taxon>
        <taxon>Fabaceae</taxon>
        <taxon>Papilionoideae</taxon>
        <taxon>50 kb inversion clade</taxon>
        <taxon>NPAAA clade</taxon>
        <taxon>Hologalegina</taxon>
        <taxon>IRL clade</taxon>
        <taxon>Trifolieae</taxon>
        <taxon>Trifolium</taxon>
    </lineage>
</organism>
<sequence>MEESCFACGKSSQGCVDAIRVTQCVLGMKLSRWHTGIGCHGCKVCDDIVRALVCIDARYAVSMADELSEKASKEVAP</sequence>
<dbReference type="Proteomes" id="UP000265520">
    <property type="component" value="Unassembled WGS sequence"/>
</dbReference>
<keyword evidence="2" id="KW-1185">Reference proteome</keyword>
<reference evidence="1 2" key="1">
    <citation type="journal article" date="2018" name="Front. Plant Sci.">
        <title>Red Clover (Trifolium pratense) and Zigzag Clover (T. medium) - A Picture of Genomic Similarities and Differences.</title>
        <authorList>
            <person name="Dluhosova J."/>
            <person name="Istvanek J."/>
            <person name="Nedelnik J."/>
            <person name="Repkova J."/>
        </authorList>
    </citation>
    <scope>NUCLEOTIDE SEQUENCE [LARGE SCALE GENOMIC DNA]</scope>
    <source>
        <strain evidence="2">cv. 10/8</strain>
        <tissue evidence="1">Leaf</tissue>
    </source>
</reference>
<accession>A0A392RAN3</accession>
<dbReference type="AlphaFoldDB" id="A0A392RAN3"/>
<comment type="caution">
    <text evidence="1">The sequence shown here is derived from an EMBL/GenBank/DDBJ whole genome shotgun (WGS) entry which is preliminary data.</text>
</comment>
<name>A0A392RAN3_9FABA</name>
<proteinExistence type="predicted"/>
<evidence type="ECO:0000313" key="2">
    <source>
        <dbReference type="Proteomes" id="UP000265520"/>
    </source>
</evidence>